<feature type="region of interest" description="Disordered" evidence="1">
    <location>
        <begin position="74"/>
        <end position="96"/>
    </location>
</feature>
<gene>
    <name evidence="3" type="ORF">A7U60_g6360</name>
</gene>
<feature type="compositionally biased region" description="Polar residues" evidence="1">
    <location>
        <begin position="132"/>
        <end position="149"/>
    </location>
</feature>
<evidence type="ECO:0000256" key="2">
    <source>
        <dbReference type="SAM" id="Phobius"/>
    </source>
</evidence>
<keyword evidence="2" id="KW-0472">Membrane</keyword>
<evidence type="ECO:0000313" key="4">
    <source>
        <dbReference type="Proteomes" id="UP000757232"/>
    </source>
</evidence>
<keyword evidence="2" id="KW-0812">Transmembrane</keyword>
<dbReference type="AlphaFoldDB" id="A0A9Q5HVB6"/>
<name>A0A9Q5HVB6_SANBA</name>
<evidence type="ECO:0000313" key="3">
    <source>
        <dbReference type="EMBL" id="OCB86467.1"/>
    </source>
</evidence>
<dbReference type="Proteomes" id="UP000757232">
    <property type="component" value="Unassembled WGS sequence"/>
</dbReference>
<protein>
    <recommendedName>
        <fullName evidence="5">RRM domain-containing protein</fullName>
    </recommendedName>
</protein>
<reference evidence="3" key="1">
    <citation type="submission" date="2016-06" db="EMBL/GenBank/DDBJ databases">
        <title>Draft Genome sequence of the fungus Inonotus baumii.</title>
        <authorList>
            <person name="Zhu H."/>
            <person name="Lin W."/>
        </authorList>
    </citation>
    <scope>NUCLEOTIDE SEQUENCE</scope>
    <source>
        <strain evidence="3">821</strain>
    </source>
</reference>
<organism evidence="3 4">
    <name type="scientific">Sanghuangporus baumii</name>
    <name type="common">Phellinus baumii</name>
    <dbReference type="NCBI Taxonomy" id="108892"/>
    <lineage>
        <taxon>Eukaryota</taxon>
        <taxon>Fungi</taxon>
        <taxon>Dikarya</taxon>
        <taxon>Basidiomycota</taxon>
        <taxon>Agaricomycotina</taxon>
        <taxon>Agaricomycetes</taxon>
        <taxon>Hymenochaetales</taxon>
        <taxon>Hymenochaetaceae</taxon>
        <taxon>Sanghuangporus</taxon>
    </lineage>
</organism>
<comment type="caution">
    <text evidence="3">The sequence shown here is derived from an EMBL/GenBank/DDBJ whole genome shotgun (WGS) entry which is preliminary data.</text>
</comment>
<dbReference type="OrthoDB" id="3262415at2759"/>
<keyword evidence="4" id="KW-1185">Reference proteome</keyword>
<evidence type="ECO:0008006" key="5">
    <source>
        <dbReference type="Google" id="ProtNLM"/>
    </source>
</evidence>
<feature type="transmembrane region" description="Helical" evidence="2">
    <location>
        <begin position="403"/>
        <end position="422"/>
    </location>
</feature>
<sequence length="489" mass="54519">MKRSGSQSSSSSHSVTWTERNAFPLYEDLFYRPPMSEATAYAPKILDGLTREDENEGSMRALLDEMRDWYEQSEESESRFCKPLPPPPVEESDDEDAIRKPFGAARALRKVLESNEQFLPIPPTPPLRLKTSIPSTSSTATLEPKTPTSFPAPHRPFADVPQSPISEAFVEAPIPFPHLTSSVRTRSSSLPLGQPPPSLKAVRSEANFHRPPPLKPSSKSLGTVQDHVLLHPSFNKSFSAPSTPTASGFTQAKADKHSHPLSVNHSPYNILCDPFAREGSQLRNATYSRWSLSTAAQDDIPPLTPLSRSHPNTPWKRLPRSPSRLGLGMSFAKFDIMKLVRLPSRIGNRKRLVIKGAEALNESSVQSIRNWCEVFGAVDRISQKHGEVHVHFRNRAMADRVSLFQFYVVALATFFVTFRLTYSSSVSSAFAICISTQRGSHCARVRSTPLTRASAIVGMPHSRECSDTWRWLRLAGLRKLIEAKVILQF</sequence>
<evidence type="ECO:0000256" key="1">
    <source>
        <dbReference type="SAM" id="MobiDB-lite"/>
    </source>
</evidence>
<keyword evidence="2" id="KW-1133">Transmembrane helix</keyword>
<proteinExistence type="predicted"/>
<dbReference type="EMBL" id="LNZH02000201">
    <property type="protein sequence ID" value="OCB86467.1"/>
    <property type="molecule type" value="Genomic_DNA"/>
</dbReference>
<feature type="region of interest" description="Disordered" evidence="1">
    <location>
        <begin position="122"/>
        <end position="155"/>
    </location>
</feature>
<accession>A0A9Q5HVB6</accession>
<feature type="region of interest" description="Disordered" evidence="1">
    <location>
        <begin position="184"/>
        <end position="220"/>
    </location>
</feature>